<evidence type="ECO:0000313" key="11">
    <source>
        <dbReference type="EMBL" id="RQP22111.1"/>
    </source>
</evidence>
<dbReference type="InterPro" id="IPR012549">
    <property type="entry name" value="EptA-like_N"/>
</dbReference>
<dbReference type="AlphaFoldDB" id="A0A3N7HN65"/>
<dbReference type="InterPro" id="IPR000917">
    <property type="entry name" value="Sulfatase_N"/>
</dbReference>
<reference evidence="11 12" key="2">
    <citation type="submission" date="2018-12" db="EMBL/GenBank/DDBJ databases">
        <title>Rhizobacter gummiphilus sp. nov., a rubber-degrading bacterium isolated from the soil of a botanical garden in Japan.</title>
        <authorList>
            <person name="Shunsuke S.S."/>
        </authorList>
    </citation>
    <scope>NUCLEOTIDE SEQUENCE [LARGE SCALE GENOMIC DNA]</scope>
    <source>
        <strain evidence="11 12">S-16</strain>
    </source>
</reference>
<dbReference type="OrthoDB" id="9786870at2"/>
<feature type="transmembrane region" description="Helical" evidence="8">
    <location>
        <begin position="117"/>
        <end position="134"/>
    </location>
</feature>
<evidence type="ECO:0000256" key="3">
    <source>
        <dbReference type="ARBA" id="ARBA00022519"/>
    </source>
</evidence>
<evidence type="ECO:0000256" key="2">
    <source>
        <dbReference type="ARBA" id="ARBA00022475"/>
    </source>
</evidence>
<name>A0A3N7HN65_9BURK</name>
<keyword evidence="6 8" id="KW-1133">Transmembrane helix</keyword>
<dbReference type="InterPro" id="IPR017850">
    <property type="entry name" value="Alkaline_phosphatase_core_sf"/>
</dbReference>
<dbReference type="SUPFAM" id="SSF53649">
    <property type="entry name" value="Alkaline phosphatase-like"/>
    <property type="match status" value="1"/>
</dbReference>
<protein>
    <submittedName>
        <fullName evidence="11">Phosphoethanolamine--lipid A transferase</fullName>
    </submittedName>
</protein>
<evidence type="ECO:0000256" key="5">
    <source>
        <dbReference type="ARBA" id="ARBA00022692"/>
    </source>
</evidence>
<proteinExistence type="predicted"/>
<feature type="transmembrane region" description="Helical" evidence="8">
    <location>
        <begin position="154"/>
        <end position="173"/>
    </location>
</feature>
<feature type="domain" description="Phosphoethanolamine transferase N-terminal" evidence="10">
    <location>
        <begin position="56"/>
        <end position="200"/>
    </location>
</feature>
<evidence type="ECO:0000256" key="6">
    <source>
        <dbReference type="ARBA" id="ARBA00022989"/>
    </source>
</evidence>
<dbReference type="PANTHER" id="PTHR30443">
    <property type="entry name" value="INNER MEMBRANE PROTEIN"/>
    <property type="match status" value="1"/>
</dbReference>
<dbReference type="Pfam" id="PF00884">
    <property type="entry name" value="Sulfatase"/>
    <property type="match status" value="1"/>
</dbReference>
<keyword evidence="3" id="KW-0997">Cell inner membrane</keyword>
<dbReference type="PANTHER" id="PTHR30443:SF0">
    <property type="entry name" value="PHOSPHOETHANOLAMINE TRANSFERASE EPTA"/>
    <property type="match status" value="1"/>
</dbReference>
<feature type="transmembrane region" description="Helical" evidence="8">
    <location>
        <begin position="76"/>
        <end position="96"/>
    </location>
</feature>
<organism evidence="11 12">
    <name type="scientific">Piscinibacter terrae</name>
    <dbReference type="NCBI Taxonomy" id="2496871"/>
    <lineage>
        <taxon>Bacteria</taxon>
        <taxon>Pseudomonadati</taxon>
        <taxon>Pseudomonadota</taxon>
        <taxon>Betaproteobacteria</taxon>
        <taxon>Burkholderiales</taxon>
        <taxon>Sphaerotilaceae</taxon>
        <taxon>Piscinibacter</taxon>
    </lineage>
</organism>
<dbReference type="InterPro" id="IPR058130">
    <property type="entry name" value="PEA_transf_C"/>
</dbReference>
<evidence type="ECO:0000256" key="7">
    <source>
        <dbReference type="ARBA" id="ARBA00023136"/>
    </source>
</evidence>
<evidence type="ECO:0000256" key="4">
    <source>
        <dbReference type="ARBA" id="ARBA00022679"/>
    </source>
</evidence>
<sequence>MPRPPISLNPTTLALATAAWIGAFSNWPLWQALARLPEMSSARGLVFIAGFMLAVMALTFALLTVFASRFTIKPMAAFFVLAAAFGAHFMGAYGVVIDPTMMTNVLQTNARETRDLLSGRMVLVVALLAAPPLWGLWRVRLLPTSGWRQLARNAVAVLASIALVVAIVFALFADLSATMRNHRQLRYLINPLNSFFSLGVLAAEGQAKPKGPPLAIGLDAAALPRAADAKPPLLLLVVGETARADHFSLNGYKQRTNPELAERQVLSFTEVSSCGTSTAASLPCMFSHLGRKEFNAADRDHENLLDVLQRAGYAVLWLDNQAGCKGLCTRVPNAETGDDKTLPATLCDSEGECFDEALLHGLDRRLATLPAERRAKGTVIVLHQMGSHGPAYYKRSPPERKPFTPECTTNVLQQCEHESLIHAYDNSVAYTDHVLAMAVDWLKAREADSAPALLYVSDHGESLGENNLYLHGLPYAVAPREQTHVPMVVWLPPRHPLTACLASQQSKPLSHDNLFHTVLGLAGVRAKEYQQALDMTAQCGPR</sequence>
<dbReference type="CDD" id="cd16017">
    <property type="entry name" value="LptA"/>
    <property type="match status" value="1"/>
</dbReference>
<keyword evidence="4 11" id="KW-0808">Transferase</keyword>
<evidence type="ECO:0000256" key="8">
    <source>
        <dbReference type="SAM" id="Phobius"/>
    </source>
</evidence>
<evidence type="ECO:0000259" key="10">
    <source>
        <dbReference type="Pfam" id="PF08019"/>
    </source>
</evidence>
<feature type="transmembrane region" description="Helical" evidence="8">
    <location>
        <begin position="45"/>
        <end position="70"/>
    </location>
</feature>
<keyword evidence="2" id="KW-1003">Cell membrane</keyword>
<feature type="domain" description="Sulfatase N-terminal" evidence="9">
    <location>
        <begin position="232"/>
        <end position="524"/>
    </location>
</feature>
<dbReference type="GO" id="GO:0009244">
    <property type="term" value="P:lipopolysaccharide core region biosynthetic process"/>
    <property type="evidence" value="ECO:0007669"/>
    <property type="project" value="TreeGrafter"/>
</dbReference>
<dbReference type="GO" id="GO:0016776">
    <property type="term" value="F:phosphotransferase activity, phosphate group as acceptor"/>
    <property type="evidence" value="ECO:0007669"/>
    <property type="project" value="TreeGrafter"/>
</dbReference>
<keyword evidence="7 8" id="KW-0472">Membrane</keyword>
<evidence type="ECO:0000313" key="12">
    <source>
        <dbReference type="Proteomes" id="UP000267464"/>
    </source>
</evidence>
<dbReference type="NCBIfam" id="NF028537">
    <property type="entry name" value="P_eth_NH2_trans"/>
    <property type="match status" value="1"/>
</dbReference>
<keyword evidence="12" id="KW-1185">Reference proteome</keyword>
<dbReference type="RefSeq" id="WP_124542957.1">
    <property type="nucleotide sequence ID" value="NZ_QUSW01000008.1"/>
</dbReference>
<feature type="transmembrane region" description="Helical" evidence="8">
    <location>
        <begin position="12"/>
        <end position="33"/>
    </location>
</feature>
<accession>A0A3N7HN65</accession>
<gene>
    <name evidence="11" type="ORF">DZC73_24190</name>
</gene>
<dbReference type="Gene3D" id="3.40.720.10">
    <property type="entry name" value="Alkaline Phosphatase, subunit A"/>
    <property type="match status" value="1"/>
</dbReference>
<keyword evidence="5 8" id="KW-0812">Transmembrane</keyword>
<comment type="caution">
    <text evidence="11">The sequence shown here is derived from an EMBL/GenBank/DDBJ whole genome shotgun (WGS) entry which is preliminary data.</text>
</comment>
<dbReference type="InterPro" id="IPR040423">
    <property type="entry name" value="PEA_transferase"/>
</dbReference>
<dbReference type="Pfam" id="PF08019">
    <property type="entry name" value="EptA_B_N"/>
    <property type="match status" value="1"/>
</dbReference>
<dbReference type="Proteomes" id="UP000267464">
    <property type="component" value="Unassembled WGS sequence"/>
</dbReference>
<dbReference type="GO" id="GO:0005886">
    <property type="term" value="C:plasma membrane"/>
    <property type="evidence" value="ECO:0007669"/>
    <property type="project" value="UniProtKB-SubCell"/>
</dbReference>
<comment type="subcellular location">
    <subcellularLocation>
        <location evidence="1">Cell inner membrane</location>
        <topology evidence="1">Multi-pass membrane protein</topology>
    </subcellularLocation>
</comment>
<evidence type="ECO:0000256" key="1">
    <source>
        <dbReference type="ARBA" id="ARBA00004429"/>
    </source>
</evidence>
<evidence type="ECO:0000259" key="9">
    <source>
        <dbReference type="Pfam" id="PF00884"/>
    </source>
</evidence>
<reference evidence="11 12" key="1">
    <citation type="submission" date="2018-08" db="EMBL/GenBank/DDBJ databases">
        <authorList>
            <person name="Khan S.A."/>
            <person name="Jeon C.O."/>
            <person name="Chun B.H."/>
            <person name="Jeong S.E."/>
        </authorList>
    </citation>
    <scope>NUCLEOTIDE SEQUENCE [LARGE SCALE GENOMIC DNA]</scope>
    <source>
        <strain evidence="11 12">S-16</strain>
    </source>
</reference>
<dbReference type="EMBL" id="QUSW01000008">
    <property type="protein sequence ID" value="RQP22111.1"/>
    <property type="molecule type" value="Genomic_DNA"/>
</dbReference>